<dbReference type="Gene3D" id="3.30.300.30">
    <property type="match status" value="1"/>
</dbReference>
<evidence type="ECO:0000259" key="3">
    <source>
        <dbReference type="Pfam" id="PF13193"/>
    </source>
</evidence>
<dbReference type="PROSITE" id="PS00455">
    <property type="entry name" value="AMP_BINDING"/>
    <property type="match status" value="1"/>
</dbReference>
<dbReference type="EMBL" id="FUHW01000027">
    <property type="protein sequence ID" value="SJM63442.1"/>
    <property type="molecule type" value="Genomic_DNA"/>
</dbReference>
<gene>
    <name evidence="4" type="ORF">FM101_07905</name>
</gene>
<reference evidence="4 5" key="1">
    <citation type="submission" date="2017-02" db="EMBL/GenBank/DDBJ databases">
        <authorList>
            <person name="Peterson S.W."/>
        </authorList>
    </citation>
    <scope>NUCLEOTIDE SEQUENCE [LARGE SCALE GENOMIC DNA]</scope>
    <source>
        <strain evidence="4 5">B Ar 00.02</strain>
    </source>
</reference>
<feature type="domain" description="AMP-binding enzyme C-terminal" evidence="3">
    <location>
        <begin position="287"/>
        <end position="356"/>
    </location>
</feature>
<dbReference type="RefSeq" id="WP_086997909.1">
    <property type="nucleotide sequence ID" value="NZ_FUHW01000027.1"/>
</dbReference>
<name>A0A1R4G607_9MICC</name>
<dbReference type="AlphaFoldDB" id="A0A1R4G607"/>
<dbReference type="InterPro" id="IPR020845">
    <property type="entry name" value="AMP-binding_CS"/>
</dbReference>
<feature type="region of interest" description="Disordered" evidence="1">
    <location>
        <begin position="349"/>
        <end position="372"/>
    </location>
</feature>
<keyword evidence="5" id="KW-1185">Reference proteome</keyword>
<dbReference type="Pfam" id="PF00501">
    <property type="entry name" value="AMP-binding"/>
    <property type="match status" value="1"/>
</dbReference>
<dbReference type="InterPro" id="IPR050237">
    <property type="entry name" value="ATP-dep_AMP-bd_enzyme"/>
</dbReference>
<dbReference type="Gene3D" id="3.40.50.12780">
    <property type="entry name" value="N-terminal domain of ligase-like"/>
    <property type="match status" value="1"/>
</dbReference>
<evidence type="ECO:0000259" key="2">
    <source>
        <dbReference type="Pfam" id="PF00501"/>
    </source>
</evidence>
<evidence type="ECO:0000313" key="5">
    <source>
        <dbReference type="Proteomes" id="UP000195913"/>
    </source>
</evidence>
<dbReference type="EC" id="6.2.1.26" evidence="4"/>
<accession>A0A1R4G607</accession>
<dbReference type="PANTHER" id="PTHR43767">
    <property type="entry name" value="LONG-CHAIN-FATTY-ACID--COA LIGASE"/>
    <property type="match status" value="1"/>
</dbReference>
<dbReference type="GO" id="GO:0008756">
    <property type="term" value="F:o-succinylbenzoate-CoA ligase activity"/>
    <property type="evidence" value="ECO:0007669"/>
    <property type="project" value="UniProtKB-EC"/>
</dbReference>
<dbReference type="InterPro" id="IPR042099">
    <property type="entry name" value="ANL_N_sf"/>
</dbReference>
<keyword evidence="4" id="KW-0436">Ligase</keyword>
<sequence length="372" mass="38460">MDFEATLKVVAAALNDEGPAVEILPGDTTGSHRIETPQDAPEGTAAVVRTSGSTGTPKRTVLPANALAVSSMSTAEYLGAEGQWLLALPVHYVAGLAVLTRSLYAGTRPWAMDLSTSFTAEAFTAAAGELTDKVRMTSLVPTQLARLLTDPAPETIAALRRFNTILLGGGPASDSLRASARSHGLKIIRTYGMTETCGGCVYDGEALPGVRIDTVEGRIRLGGDVLAGGYLGAPEQSAERFLVDAEGERWFTTDDLGQYENGLLSVAGRLDDVINTGGVKVSAAAVAAAVETVPGVRSALVVGVPDTEWGSAVGALVTGDATGEAIRDGVRASLGRSAVPRRLLQVSELPELPGGKPDRRTAISQLAAAGRE</sequence>
<dbReference type="PANTHER" id="PTHR43767:SF1">
    <property type="entry name" value="NONRIBOSOMAL PEPTIDE SYNTHASE PES1 (EUROFUNG)-RELATED"/>
    <property type="match status" value="1"/>
</dbReference>
<dbReference type="InterPro" id="IPR025110">
    <property type="entry name" value="AMP-bd_C"/>
</dbReference>
<dbReference type="Proteomes" id="UP000195913">
    <property type="component" value="Unassembled WGS sequence"/>
</dbReference>
<evidence type="ECO:0000256" key="1">
    <source>
        <dbReference type="SAM" id="MobiDB-lite"/>
    </source>
</evidence>
<dbReference type="InterPro" id="IPR000873">
    <property type="entry name" value="AMP-dep_synth/lig_dom"/>
</dbReference>
<proteinExistence type="predicted"/>
<dbReference type="SUPFAM" id="SSF56801">
    <property type="entry name" value="Acetyl-CoA synthetase-like"/>
    <property type="match status" value="1"/>
</dbReference>
<feature type="domain" description="AMP-dependent synthetase/ligase" evidence="2">
    <location>
        <begin position="32"/>
        <end position="206"/>
    </location>
</feature>
<evidence type="ECO:0000313" key="4">
    <source>
        <dbReference type="EMBL" id="SJM63442.1"/>
    </source>
</evidence>
<dbReference type="Pfam" id="PF13193">
    <property type="entry name" value="AMP-binding_C"/>
    <property type="match status" value="1"/>
</dbReference>
<protein>
    <submittedName>
        <fullName evidence="4">O-succinylbenzoic acid--CoA ligase</fullName>
        <ecNumber evidence="4">6.2.1.26</ecNumber>
    </submittedName>
</protein>
<dbReference type="InterPro" id="IPR045851">
    <property type="entry name" value="AMP-bd_C_sf"/>
</dbReference>
<organism evidence="4 5">
    <name type="scientific">Arthrobacter rhombi</name>
    <dbReference type="NCBI Taxonomy" id="71253"/>
    <lineage>
        <taxon>Bacteria</taxon>
        <taxon>Bacillati</taxon>
        <taxon>Actinomycetota</taxon>
        <taxon>Actinomycetes</taxon>
        <taxon>Micrococcales</taxon>
        <taxon>Micrococcaceae</taxon>
        <taxon>Arthrobacter</taxon>
    </lineage>
</organism>